<dbReference type="InterPro" id="IPR051310">
    <property type="entry name" value="MCP_chemotaxis"/>
</dbReference>
<evidence type="ECO:0000256" key="1">
    <source>
        <dbReference type="ARBA" id="ARBA00004370"/>
    </source>
</evidence>
<dbReference type="InterPro" id="IPR004090">
    <property type="entry name" value="Chemotax_Me-accpt_rcpt"/>
</dbReference>
<evidence type="ECO:0000256" key="6">
    <source>
        <dbReference type="SAM" id="MobiDB-lite"/>
    </source>
</evidence>
<dbReference type="PANTHER" id="PTHR43531:SF14">
    <property type="entry name" value="METHYL-ACCEPTING CHEMOTAXIS PROTEIN I-RELATED"/>
    <property type="match status" value="1"/>
</dbReference>
<dbReference type="GO" id="GO:0007165">
    <property type="term" value="P:signal transduction"/>
    <property type="evidence" value="ECO:0007669"/>
    <property type="project" value="UniProtKB-KW"/>
</dbReference>
<feature type="compositionally biased region" description="Polar residues" evidence="6">
    <location>
        <begin position="279"/>
        <end position="308"/>
    </location>
</feature>
<keyword evidence="11" id="KW-1185">Reference proteome</keyword>
<dbReference type="PROSITE" id="PS50885">
    <property type="entry name" value="HAMP"/>
    <property type="match status" value="1"/>
</dbReference>
<proteinExistence type="inferred from homology"/>
<organism evidence="10 11">
    <name type="scientific">Chromohalobacter japonicus</name>
    <dbReference type="NCBI Taxonomy" id="223900"/>
    <lineage>
        <taxon>Bacteria</taxon>
        <taxon>Pseudomonadati</taxon>
        <taxon>Pseudomonadota</taxon>
        <taxon>Gammaproteobacteria</taxon>
        <taxon>Oceanospirillales</taxon>
        <taxon>Halomonadaceae</taxon>
        <taxon>Chromohalobacter</taxon>
    </lineage>
</organism>
<dbReference type="Pfam" id="PF12729">
    <property type="entry name" value="4HB_MCP_1"/>
    <property type="match status" value="1"/>
</dbReference>
<dbReference type="InterPro" id="IPR004089">
    <property type="entry name" value="MCPsignal_dom"/>
</dbReference>
<dbReference type="Pfam" id="PF00672">
    <property type="entry name" value="HAMP"/>
    <property type="match status" value="1"/>
</dbReference>
<keyword evidence="3 5" id="KW-0807">Transducer</keyword>
<feature type="domain" description="HAMP" evidence="9">
    <location>
        <begin position="219"/>
        <end position="273"/>
    </location>
</feature>
<dbReference type="SUPFAM" id="SSF58104">
    <property type="entry name" value="Methyl-accepting chemotaxis protein (MCP) signaling domain"/>
    <property type="match status" value="1"/>
</dbReference>
<dbReference type="PANTHER" id="PTHR43531">
    <property type="entry name" value="PROTEIN ICFG"/>
    <property type="match status" value="1"/>
</dbReference>
<feature type="transmembrane region" description="Helical" evidence="7">
    <location>
        <begin position="15"/>
        <end position="34"/>
    </location>
</feature>
<dbReference type="FunFam" id="1.10.287.950:FF:000001">
    <property type="entry name" value="Methyl-accepting chemotaxis sensory transducer"/>
    <property type="match status" value="1"/>
</dbReference>
<dbReference type="SMART" id="SM00283">
    <property type="entry name" value="MA"/>
    <property type="match status" value="1"/>
</dbReference>
<evidence type="ECO:0000256" key="5">
    <source>
        <dbReference type="PROSITE-ProRule" id="PRU00284"/>
    </source>
</evidence>
<keyword evidence="7" id="KW-1133">Transmembrane helix</keyword>
<dbReference type="Proteomes" id="UP000186806">
    <property type="component" value="Unassembled WGS sequence"/>
</dbReference>
<gene>
    <name evidence="10" type="ORF">BTW10_06160</name>
</gene>
<dbReference type="AlphaFoldDB" id="A0A1Q8TEP3"/>
<comment type="subcellular location">
    <subcellularLocation>
        <location evidence="1">Membrane</location>
    </subcellularLocation>
</comment>
<dbReference type="GO" id="GO:0004888">
    <property type="term" value="F:transmembrane signaling receptor activity"/>
    <property type="evidence" value="ECO:0007669"/>
    <property type="project" value="InterPro"/>
</dbReference>
<dbReference type="PRINTS" id="PR00260">
    <property type="entry name" value="CHEMTRNSDUCR"/>
</dbReference>
<feature type="compositionally biased region" description="Basic and acidic residues" evidence="6">
    <location>
        <begin position="333"/>
        <end position="343"/>
    </location>
</feature>
<comment type="caution">
    <text evidence="10">The sequence shown here is derived from an EMBL/GenBank/DDBJ whole genome shotgun (WGS) entry which is preliminary data.</text>
</comment>
<name>A0A1Q8TEP3_9GAMM</name>
<accession>A0A1Q8TEP3</accession>
<feature type="domain" description="Methyl-accepting transducer" evidence="8">
    <location>
        <begin position="278"/>
        <end position="507"/>
    </location>
</feature>
<dbReference type="GO" id="GO:0005886">
    <property type="term" value="C:plasma membrane"/>
    <property type="evidence" value="ECO:0007669"/>
    <property type="project" value="TreeGrafter"/>
</dbReference>
<evidence type="ECO:0000259" key="9">
    <source>
        <dbReference type="PROSITE" id="PS50885"/>
    </source>
</evidence>
<evidence type="ECO:0000256" key="4">
    <source>
        <dbReference type="ARBA" id="ARBA00029447"/>
    </source>
</evidence>
<dbReference type="EMBL" id="MSDQ01000012">
    <property type="protein sequence ID" value="OLO12098.1"/>
    <property type="molecule type" value="Genomic_DNA"/>
</dbReference>
<dbReference type="GO" id="GO:0006935">
    <property type="term" value="P:chemotaxis"/>
    <property type="evidence" value="ECO:0007669"/>
    <property type="project" value="InterPro"/>
</dbReference>
<evidence type="ECO:0000313" key="10">
    <source>
        <dbReference type="EMBL" id="OLO12098.1"/>
    </source>
</evidence>
<feature type="region of interest" description="Disordered" evidence="6">
    <location>
        <begin position="279"/>
        <end position="344"/>
    </location>
</feature>
<dbReference type="PROSITE" id="PS50111">
    <property type="entry name" value="CHEMOTAXIS_TRANSDUC_2"/>
    <property type="match status" value="1"/>
</dbReference>
<evidence type="ECO:0000313" key="11">
    <source>
        <dbReference type="Proteomes" id="UP000186806"/>
    </source>
</evidence>
<dbReference type="Pfam" id="PF00015">
    <property type="entry name" value="MCPsignal"/>
    <property type="match status" value="1"/>
</dbReference>
<dbReference type="SMART" id="SM00304">
    <property type="entry name" value="HAMP"/>
    <property type="match status" value="1"/>
</dbReference>
<dbReference type="CDD" id="cd06225">
    <property type="entry name" value="HAMP"/>
    <property type="match status" value="1"/>
</dbReference>
<dbReference type="InterPro" id="IPR003660">
    <property type="entry name" value="HAMP_dom"/>
</dbReference>
<evidence type="ECO:0000259" key="8">
    <source>
        <dbReference type="PROSITE" id="PS50111"/>
    </source>
</evidence>
<keyword evidence="7" id="KW-0472">Membrane</keyword>
<dbReference type="CDD" id="cd11386">
    <property type="entry name" value="MCP_signal"/>
    <property type="match status" value="1"/>
</dbReference>
<keyword evidence="7" id="KW-0812">Transmembrane</keyword>
<evidence type="ECO:0000256" key="2">
    <source>
        <dbReference type="ARBA" id="ARBA00022481"/>
    </source>
</evidence>
<sequence>MLNTLNKSKLNKISVKYAAAFIAVALSMLAIVVVDERLVNAVKERMTAFSGEFNVAISNVLNADRDLYQGQMSVLELLDEEPGSNEGKQFIAAYEENAVQAYDRMHTFEEDMSNYPGVVAELKEFEARFEAWDSLSGEIVELHRDGEIERAQSLFDEESMPRFNELREIYDLAGQAVNAKVTELEASMLDRINIQQTWVIAISAIIFLAATALALIGPRRMSKAIRDVSERIREIAEEDGDLTQRIDSRRSDEIGELSERFNGFIDRIDRTLQAVRSSTQSVNSASDEIAKSSQDLASRTEQTASNLQETSSSMEEITSTVRHTAETATQADELSRRSVEVTRDGQTAMQDVETTMSDISESASRINEIIGMIDSIAFQTNILALNASVEAARAGEHGKGFAVVAEEVRTLAGRSSEASREIRGLVETSVANAESGSEKVRKAGQTMEDIAGSIERVTQMIGEISTGSQEQSSGISQVNTAVTELDTMTQQNAAMVEQSSAAADEMSHQAERLMALIGSFKLSNTVEDDSRMNQVLTHQQSEASQSIEEQKWLAGV</sequence>
<reference evidence="10 11" key="1">
    <citation type="submission" date="2016-12" db="EMBL/GenBank/DDBJ databases">
        <title>Draft genome sequences of strains Salinicola socius SMB35, Salinicola sp. MH3R3-1 and Chromohalobacter sp. SMB17 from the Verkhnekamsk potash mining region of Russia.</title>
        <authorList>
            <person name="Mavrodi D.V."/>
            <person name="Olsson B.E."/>
            <person name="Korsakova E.S."/>
            <person name="Pyankova A."/>
            <person name="Mavrodi O.V."/>
            <person name="Plotnikova E.G."/>
        </authorList>
    </citation>
    <scope>NUCLEOTIDE SEQUENCE [LARGE SCALE GENOMIC DNA]</scope>
    <source>
        <strain evidence="10 11">SMB17</strain>
    </source>
</reference>
<keyword evidence="2" id="KW-0488">Methylation</keyword>
<protein>
    <submittedName>
        <fullName evidence="10">Chemotaxis protein</fullName>
    </submittedName>
</protein>
<evidence type="ECO:0000256" key="3">
    <source>
        <dbReference type="ARBA" id="ARBA00023224"/>
    </source>
</evidence>
<dbReference type="Gene3D" id="1.10.287.950">
    <property type="entry name" value="Methyl-accepting chemotaxis protein"/>
    <property type="match status" value="1"/>
</dbReference>
<feature type="compositionally biased region" description="Low complexity" evidence="6">
    <location>
        <begin position="309"/>
        <end position="320"/>
    </location>
</feature>
<comment type="similarity">
    <text evidence="4">Belongs to the methyl-accepting chemotaxis (MCP) protein family.</text>
</comment>
<feature type="transmembrane region" description="Helical" evidence="7">
    <location>
        <begin position="198"/>
        <end position="216"/>
    </location>
</feature>
<evidence type="ECO:0000256" key="7">
    <source>
        <dbReference type="SAM" id="Phobius"/>
    </source>
</evidence>
<dbReference type="InterPro" id="IPR024478">
    <property type="entry name" value="HlyB_4HB_MCP"/>
</dbReference>